<dbReference type="Pfam" id="PF22691">
    <property type="entry name" value="Thiolase_C_1"/>
    <property type="match status" value="1"/>
</dbReference>
<organism evidence="2">
    <name type="scientific">freshwater metagenome</name>
    <dbReference type="NCBI Taxonomy" id="449393"/>
    <lineage>
        <taxon>unclassified sequences</taxon>
        <taxon>metagenomes</taxon>
        <taxon>ecological metagenomes</taxon>
    </lineage>
</organism>
<dbReference type="SUPFAM" id="SSF53901">
    <property type="entry name" value="Thiolase-like"/>
    <property type="match status" value="2"/>
</dbReference>
<accession>A0A6J7HSS7</accession>
<gene>
    <name evidence="2" type="ORF">UFOPK3605_01550</name>
</gene>
<dbReference type="AlphaFoldDB" id="A0A6J7HSS7"/>
<dbReference type="PANTHER" id="PTHR42870">
    <property type="entry name" value="ACETYL-COA C-ACETYLTRANSFERASE"/>
    <property type="match status" value="1"/>
</dbReference>
<dbReference type="InterPro" id="IPR055140">
    <property type="entry name" value="Thiolase_C_2"/>
</dbReference>
<feature type="domain" description="Thiolase C-terminal" evidence="1">
    <location>
        <begin position="273"/>
        <end position="402"/>
    </location>
</feature>
<dbReference type="InterPro" id="IPR016039">
    <property type="entry name" value="Thiolase-like"/>
</dbReference>
<dbReference type="CDD" id="cd00829">
    <property type="entry name" value="SCP-x_thiolase"/>
    <property type="match status" value="1"/>
</dbReference>
<evidence type="ECO:0000313" key="2">
    <source>
        <dbReference type="EMBL" id="CAB4918789.1"/>
    </source>
</evidence>
<evidence type="ECO:0000259" key="1">
    <source>
        <dbReference type="Pfam" id="PF22691"/>
    </source>
</evidence>
<dbReference type="PANTHER" id="PTHR42870:SF1">
    <property type="entry name" value="NON-SPECIFIC LIPID-TRANSFER PROTEIN-LIKE 2"/>
    <property type="match status" value="1"/>
</dbReference>
<sequence>MSSSASSESFDLIGERRAVISGAGQSDIGRRLYRDPLELTLDACLAAVSDAGLTTSDIDGLSTYPGGMETPLGFSGAGITEVHDALRLNLNWWTGSMELPSQLGAVINACLAVSAGLAKHVLCFRSVWEGSAQGNEGRSAVMPGGSPGSSYRASGFMEWLLPYSAPSAAMWIAMMANRHFHEYGTTREQLGQIAINARKNAALNPNAIYRDPMTMDDYLNVRMISTPLSLYDCDVPCDGGTAVIVSRIDTVDDLRKPPIQVEALGTALHGRPSWDQFDDLSTMAVRDAGSQMWGRTDLKPQDVQVAEMYDGFSFITMTWLEAMGFCGKGESGPFVEGGSRIARDGELPLNTHGGQLSAGRLHGFGFLHEACVQLWNEGGERQVSGNPEVAVACAGGGPMAGAMLLTQRR</sequence>
<reference evidence="2" key="1">
    <citation type="submission" date="2020-05" db="EMBL/GenBank/DDBJ databases">
        <authorList>
            <person name="Chiriac C."/>
            <person name="Salcher M."/>
            <person name="Ghai R."/>
            <person name="Kavagutti S V."/>
        </authorList>
    </citation>
    <scope>NUCLEOTIDE SEQUENCE</scope>
</reference>
<dbReference type="Gene3D" id="3.40.47.10">
    <property type="match status" value="1"/>
</dbReference>
<name>A0A6J7HSS7_9ZZZZ</name>
<dbReference type="InterPro" id="IPR002155">
    <property type="entry name" value="Thiolase"/>
</dbReference>
<dbReference type="EMBL" id="CAFBMM010000126">
    <property type="protein sequence ID" value="CAB4918789.1"/>
    <property type="molecule type" value="Genomic_DNA"/>
</dbReference>
<dbReference type="GO" id="GO:0016747">
    <property type="term" value="F:acyltransferase activity, transferring groups other than amino-acyl groups"/>
    <property type="evidence" value="ECO:0007669"/>
    <property type="project" value="InterPro"/>
</dbReference>
<dbReference type="PIRSF" id="PIRSF000429">
    <property type="entry name" value="Ac-CoA_Ac_transf"/>
    <property type="match status" value="1"/>
</dbReference>
<proteinExistence type="predicted"/>
<protein>
    <submittedName>
        <fullName evidence="2">Unannotated protein</fullName>
    </submittedName>
</protein>